<reference evidence="2" key="1">
    <citation type="submission" date="2017-02" db="UniProtKB">
        <authorList>
            <consortium name="WormBaseParasite"/>
        </authorList>
    </citation>
    <scope>IDENTIFICATION</scope>
</reference>
<sequence length="106" mass="11909">MVVAAIIVEPDAHRTLPGANNAISVTAQDIADANRRDDLLQKSIYYTHNQWPPSIQDRCLRQLFNRHDTLSTIDGCLLSQTASSFPMPFSRKSFINFTKDTQESGE</sequence>
<dbReference type="WBParaSite" id="ALUE_0001518401-mRNA-1">
    <property type="protein sequence ID" value="ALUE_0001518401-mRNA-1"/>
    <property type="gene ID" value="ALUE_0001518401"/>
</dbReference>
<name>A0A0M3IBQ1_ASCLU</name>
<accession>A0A0M3IBQ1</accession>
<keyword evidence="1" id="KW-1185">Reference proteome</keyword>
<evidence type="ECO:0000313" key="1">
    <source>
        <dbReference type="Proteomes" id="UP000036681"/>
    </source>
</evidence>
<dbReference type="AlphaFoldDB" id="A0A0M3IBQ1"/>
<proteinExistence type="predicted"/>
<evidence type="ECO:0000313" key="2">
    <source>
        <dbReference type="WBParaSite" id="ALUE_0001518401-mRNA-1"/>
    </source>
</evidence>
<organism evidence="1 2">
    <name type="scientific">Ascaris lumbricoides</name>
    <name type="common">Giant roundworm</name>
    <dbReference type="NCBI Taxonomy" id="6252"/>
    <lineage>
        <taxon>Eukaryota</taxon>
        <taxon>Metazoa</taxon>
        <taxon>Ecdysozoa</taxon>
        <taxon>Nematoda</taxon>
        <taxon>Chromadorea</taxon>
        <taxon>Rhabditida</taxon>
        <taxon>Spirurina</taxon>
        <taxon>Ascaridomorpha</taxon>
        <taxon>Ascaridoidea</taxon>
        <taxon>Ascarididae</taxon>
        <taxon>Ascaris</taxon>
    </lineage>
</organism>
<dbReference type="Proteomes" id="UP000036681">
    <property type="component" value="Unplaced"/>
</dbReference>
<protein>
    <submittedName>
        <fullName evidence="2">Uncharacterized protein</fullName>
    </submittedName>
</protein>